<dbReference type="AlphaFoldDB" id="A0A538TBE2"/>
<accession>A0A538TBE2</accession>
<gene>
    <name evidence="1" type="ORF">E6K76_00290</name>
</gene>
<organism evidence="1 2">
    <name type="scientific">Eiseniibacteriota bacterium</name>
    <dbReference type="NCBI Taxonomy" id="2212470"/>
    <lineage>
        <taxon>Bacteria</taxon>
        <taxon>Candidatus Eiseniibacteriota</taxon>
    </lineage>
</organism>
<proteinExistence type="predicted"/>
<protein>
    <submittedName>
        <fullName evidence="1">Uncharacterized protein</fullName>
    </submittedName>
</protein>
<comment type="caution">
    <text evidence="1">The sequence shown here is derived from an EMBL/GenBank/DDBJ whole genome shotgun (WGS) entry which is preliminary data.</text>
</comment>
<sequence>MHVRRWPATRRFDGVVYRLEYSASHYDVVKLNLPSMADIDSGWDYNAHYVTYSRDGKRSSGRGPSYYWRSDSTLSERAYAAPGGTREWLYDRVGRIYQYSFREYDSKGLSMWGEEWFAENGVLVGCRFGIRKRAGLVGKTYWMGSEQDSNELERLLARFFHWKYGGG</sequence>
<reference evidence="1 2" key="1">
    <citation type="journal article" date="2019" name="Nat. Microbiol.">
        <title>Mediterranean grassland soil C-N compound turnover is dependent on rainfall and depth, and is mediated by genomically divergent microorganisms.</title>
        <authorList>
            <person name="Diamond S."/>
            <person name="Andeer P.F."/>
            <person name="Li Z."/>
            <person name="Crits-Christoph A."/>
            <person name="Burstein D."/>
            <person name="Anantharaman K."/>
            <person name="Lane K.R."/>
            <person name="Thomas B.C."/>
            <person name="Pan C."/>
            <person name="Northen T.R."/>
            <person name="Banfield J.F."/>
        </authorList>
    </citation>
    <scope>NUCLEOTIDE SEQUENCE [LARGE SCALE GENOMIC DNA]</scope>
    <source>
        <strain evidence="1">WS_6</strain>
    </source>
</reference>
<evidence type="ECO:0000313" key="1">
    <source>
        <dbReference type="EMBL" id="TMQ60963.1"/>
    </source>
</evidence>
<evidence type="ECO:0000313" key="2">
    <source>
        <dbReference type="Proteomes" id="UP000316852"/>
    </source>
</evidence>
<dbReference type="Proteomes" id="UP000316852">
    <property type="component" value="Unassembled WGS sequence"/>
</dbReference>
<name>A0A538TBE2_UNCEI</name>
<dbReference type="EMBL" id="VBOW01000003">
    <property type="protein sequence ID" value="TMQ60963.1"/>
    <property type="molecule type" value="Genomic_DNA"/>
</dbReference>